<organism evidence="1 2">
    <name type="scientific">Anaerocolumna sedimenticola</name>
    <dbReference type="NCBI Taxonomy" id="2696063"/>
    <lineage>
        <taxon>Bacteria</taxon>
        <taxon>Bacillati</taxon>
        <taxon>Bacillota</taxon>
        <taxon>Clostridia</taxon>
        <taxon>Lachnospirales</taxon>
        <taxon>Lachnospiraceae</taxon>
        <taxon>Anaerocolumna</taxon>
    </lineage>
</organism>
<proteinExistence type="predicted"/>
<dbReference type="AlphaFoldDB" id="A0A6P1TNR0"/>
<evidence type="ECO:0008006" key="3">
    <source>
        <dbReference type="Google" id="ProtNLM"/>
    </source>
</evidence>
<dbReference type="Proteomes" id="UP000464314">
    <property type="component" value="Chromosome"/>
</dbReference>
<gene>
    <name evidence="1" type="ORF">Ana3638_20580</name>
</gene>
<name>A0A6P1TNR0_9FIRM</name>
<dbReference type="KEGG" id="anr:Ana3638_20580"/>
<dbReference type="InterPro" id="IPR027417">
    <property type="entry name" value="P-loop_NTPase"/>
</dbReference>
<protein>
    <recommendedName>
        <fullName evidence="3">AAA domain-containing protein</fullName>
    </recommendedName>
</protein>
<dbReference type="RefSeq" id="WP_161839702.1">
    <property type="nucleotide sequence ID" value="NZ_CP048000.1"/>
</dbReference>
<reference evidence="1 2" key="1">
    <citation type="submission" date="2020-01" db="EMBL/GenBank/DDBJ databases">
        <title>Genome analysis of Anaerocolumna sp. CBA3638.</title>
        <authorList>
            <person name="Kim J."/>
            <person name="Roh S.W."/>
        </authorList>
    </citation>
    <scope>NUCLEOTIDE SEQUENCE [LARGE SCALE GENOMIC DNA]</scope>
    <source>
        <strain evidence="1 2">CBA3638</strain>
    </source>
</reference>
<evidence type="ECO:0000313" key="1">
    <source>
        <dbReference type="EMBL" id="QHQ62880.1"/>
    </source>
</evidence>
<accession>A0A6P1TNR0</accession>
<dbReference type="EMBL" id="CP048000">
    <property type="protein sequence ID" value="QHQ62880.1"/>
    <property type="molecule type" value="Genomic_DNA"/>
</dbReference>
<evidence type="ECO:0000313" key="2">
    <source>
        <dbReference type="Proteomes" id="UP000464314"/>
    </source>
</evidence>
<sequence length="288" mass="32934">MKIAFWSSARGSSGVTSNLACISIASAMEYSYKSVLIENHYQKNKLGNILMYQRANYLEREANYQFSNLGIDYIMNQFSKGNDDYKVPDNSHVPDQESAQIIKEASLVILDNFLYYIPVSYHINQETFDYNLYGNIKEILNAAEEFADITYIDTSGQNNLSSKIILEEADLVVVNLVQNSFMIQYFFDNYSSILNKCVFLISNYNKNSTLNLNNISKTHSISKPNIAAIPYNIEYQEAVSQGTVVEFLSRNYTCKRQSPNYTFIREVKKAAAMIIKNAAKIRQKEECL</sequence>
<dbReference type="Gene3D" id="3.40.50.300">
    <property type="entry name" value="P-loop containing nucleotide triphosphate hydrolases"/>
    <property type="match status" value="1"/>
</dbReference>
<keyword evidence="2" id="KW-1185">Reference proteome</keyword>